<gene>
    <name evidence="2" type="ORF">MNB_ARC-1_499</name>
</gene>
<name>A0A3B1E7D3_9ZZZZ</name>
<evidence type="ECO:0000313" key="2">
    <source>
        <dbReference type="EMBL" id="VAY87606.1"/>
    </source>
</evidence>
<evidence type="ECO:0000256" key="1">
    <source>
        <dbReference type="SAM" id="Phobius"/>
    </source>
</evidence>
<organism evidence="2">
    <name type="scientific">hydrothermal vent metagenome</name>
    <dbReference type="NCBI Taxonomy" id="652676"/>
    <lineage>
        <taxon>unclassified sequences</taxon>
        <taxon>metagenomes</taxon>
        <taxon>ecological metagenomes</taxon>
    </lineage>
</organism>
<dbReference type="PANTHER" id="PTHR31876:SF26">
    <property type="entry name" value="PROTEIN LIKE COV 2"/>
    <property type="match status" value="1"/>
</dbReference>
<protein>
    <submittedName>
        <fullName evidence="2">Transporter</fullName>
    </submittedName>
</protein>
<accession>A0A3B1E7D3</accession>
<dbReference type="EMBL" id="UOYO01000026">
    <property type="protein sequence ID" value="VAY87606.1"/>
    <property type="molecule type" value="Genomic_DNA"/>
</dbReference>
<proteinExistence type="predicted"/>
<keyword evidence="1" id="KW-1133">Transmembrane helix</keyword>
<reference evidence="2" key="1">
    <citation type="submission" date="2018-10" db="EMBL/GenBank/DDBJ databases">
        <authorList>
            <person name="Aoki K."/>
        </authorList>
    </citation>
    <scope>NUCLEOTIDE SEQUENCE</scope>
</reference>
<keyword evidence="1" id="KW-0472">Membrane</keyword>
<dbReference type="AlphaFoldDB" id="A0A3B1E7D3"/>
<dbReference type="InterPro" id="IPR007462">
    <property type="entry name" value="COV1-like"/>
</dbReference>
<sequence>MAPLFIVIKLLLWANSLSVDLFSFVSEYTHNSFYTVITFVLLTATFAFVGYSIEKVGKSLLISTIDNIIDQVPAIGNIYTIIKKVTSLFTHSSKDAHRDVVLVQYPKDDIWVPAYVLNEHEAVLVLFIPTSPNPTSGYTVIIERTKVIKTSYTIGEVSQFIISMGADFVKEDEITRLIKEYNDRQ</sequence>
<dbReference type="PANTHER" id="PTHR31876">
    <property type="entry name" value="COV-LIKE PROTEIN 1"/>
    <property type="match status" value="1"/>
</dbReference>
<keyword evidence="1" id="KW-0812">Transmembrane</keyword>
<dbReference type="Pfam" id="PF04367">
    <property type="entry name" value="DUF502"/>
    <property type="match status" value="1"/>
</dbReference>
<feature type="transmembrane region" description="Helical" evidence="1">
    <location>
        <begin position="34"/>
        <end position="53"/>
    </location>
</feature>